<proteinExistence type="predicted"/>
<dbReference type="Pfam" id="PF14559">
    <property type="entry name" value="TPR_19"/>
    <property type="match status" value="1"/>
</dbReference>
<feature type="chain" id="PRO_5016608289" evidence="1">
    <location>
        <begin position="23"/>
        <end position="211"/>
    </location>
</feature>
<dbReference type="STRING" id="314276.OS145_01262"/>
<accession>A0A348WPV9</accession>
<sequence>MKKVVYSALTGALLLASSQVLAQTKLLDIQHRWAEVNYTLTDDAQEDAFESLAKEAQAWVDAEPNNAEAHIWLGIIKSTEAGAVGGLGALGLAKEAKASLEKALDIDPNALSGSAYASLGTLYYKVPGWPFGFGDDDEAEKLLKKALEINPKGIDSNYFYADYLYEQDKYKQALTYAQQALAAEPRPERPLADEKRRAEVRALIDKINKKL</sequence>
<dbReference type="EMBL" id="DMUP01000168">
    <property type="protein sequence ID" value="HAR56571.1"/>
    <property type="molecule type" value="Genomic_DNA"/>
</dbReference>
<name>A0A348WPV9_9GAMM</name>
<reference evidence="2 3" key="1">
    <citation type="journal article" date="2018" name="Nat. Biotechnol.">
        <title>A standardized bacterial taxonomy based on genome phylogeny substantially revises the tree of life.</title>
        <authorList>
            <person name="Parks D.H."/>
            <person name="Chuvochina M."/>
            <person name="Waite D.W."/>
            <person name="Rinke C."/>
            <person name="Skarshewski A."/>
            <person name="Chaumeil P.A."/>
            <person name="Hugenholtz P."/>
        </authorList>
    </citation>
    <scope>NUCLEOTIDE SEQUENCE [LARGE SCALE GENOMIC DNA]</scope>
    <source>
        <strain evidence="2">UBA9360</strain>
    </source>
</reference>
<comment type="caution">
    <text evidence="2">The sequence shown here is derived from an EMBL/GenBank/DDBJ whole genome shotgun (WGS) entry which is preliminary data.</text>
</comment>
<gene>
    <name evidence="2" type="ORF">DCR58_07270</name>
</gene>
<dbReference type="AlphaFoldDB" id="A0A348WPV9"/>
<dbReference type="SUPFAM" id="SSF48452">
    <property type="entry name" value="TPR-like"/>
    <property type="match status" value="1"/>
</dbReference>
<organism evidence="2 3">
    <name type="scientific">Idiomarina baltica</name>
    <dbReference type="NCBI Taxonomy" id="190892"/>
    <lineage>
        <taxon>Bacteria</taxon>
        <taxon>Pseudomonadati</taxon>
        <taxon>Pseudomonadota</taxon>
        <taxon>Gammaproteobacteria</taxon>
        <taxon>Alteromonadales</taxon>
        <taxon>Idiomarinaceae</taxon>
        <taxon>Idiomarina</taxon>
    </lineage>
</organism>
<evidence type="ECO:0000256" key="1">
    <source>
        <dbReference type="SAM" id="SignalP"/>
    </source>
</evidence>
<feature type="signal peptide" evidence="1">
    <location>
        <begin position="1"/>
        <end position="22"/>
    </location>
</feature>
<dbReference type="Gene3D" id="1.25.40.10">
    <property type="entry name" value="Tetratricopeptide repeat domain"/>
    <property type="match status" value="1"/>
</dbReference>
<dbReference type="InterPro" id="IPR011990">
    <property type="entry name" value="TPR-like_helical_dom_sf"/>
</dbReference>
<protein>
    <submittedName>
        <fullName evidence="2">Uncharacterized protein</fullName>
    </submittedName>
</protein>
<dbReference type="Pfam" id="PF13181">
    <property type="entry name" value="TPR_8"/>
    <property type="match status" value="1"/>
</dbReference>
<dbReference type="Proteomes" id="UP000262878">
    <property type="component" value="Unassembled WGS sequence"/>
</dbReference>
<dbReference type="InterPro" id="IPR019734">
    <property type="entry name" value="TPR_rpt"/>
</dbReference>
<evidence type="ECO:0000313" key="2">
    <source>
        <dbReference type="EMBL" id="HAR56571.1"/>
    </source>
</evidence>
<evidence type="ECO:0000313" key="3">
    <source>
        <dbReference type="Proteomes" id="UP000262878"/>
    </source>
</evidence>
<keyword evidence="1" id="KW-0732">Signal</keyword>